<reference evidence="2 3" key="1">
    <citation type="journal article" date="2014" name="PLoS ONE">
        <title>The first complete genome sequence of the class fimbriimonadia in the phylum armatimonadetes.</title>
        <authorList>
            <person name="Hu Z.Y."/>
            <person name="Wang Y.Z."/>
            <person name="Im W.T."/>
            <person name="Wang S.Y."/>
            <person name="Zhao G.P."/>
            <person name="Zheng H.J."/>
            <person name="Quan Z.X."/>
        </authorList>
    </citation>
    <scope>NUCLEOTIDE SEQUENCE [LARGE SCALE GENOMIC DNA]</scope>
    <source>
        <strain evidence="2">Gsoil 348</strain>
    </source>
</reference>
<dbReference type="Pfam" id="PF17131">
    <property type="entry name" value="LolA_like"/>
    <property type="match status" value="1"/>
</dbReference>
<proteinExistence type="predicted"/>
<evidence type="ECO:0000313" key="3">
    <source>
        <dbReference type="Proteomes" id="UP000027982"/>
    </source>
</evidence>
<protein>
    <recommendedName>
        <fullName evidence="1">Uncharacterized protein TP-0789 domain-containing protein</fullName>
    </recommendedName>
</protein>
<dbReference type="AlphaFoldDB" id="A0A068NX91"/>
<gene>
    <name evidence="2" type="ORF">OP10G_4755</name>
</gene>
<accession>A0A068NX91</accession>
<dbReference type="STRING" id="661478.OP10G_4755"/>
<dbReference type="Gene3D" id="2.50.20.10">
    <property type="entry name" value="Lipoprotein localisation LolA/LolB/LppX"/>
    <property type="match status" value="1"/>
</dbReference>
<dbReference type="Proteomes" id="UP000027982">
    <property type="component" value="Chromosome"/>
</dbReference>
<sequence>MIITTAVAVLALTQGAQNIQSFVQPDLKDATFVARKVKADQRELRKINDSFGNSYRFDTTTIYFKEPFKVRLEASVEDTTVVYVLNGPIQTIKMRSFHQRLDLTGKPGRRQTPLDFGLLTPSLFEGLFQARFVRNDRATGDVVFDLTYPERLDDTSRHRIWIDPQKKYVTKREWYNQSGRQLATFIYENPKNEGGVWMPTRMTVKNVDNRVAGITTYDSIKTNTGLSDSMFQG</sequence>
<dbReference type="InterPro" id="IPR033399">
    <property type="entry name" value="TP_0789-like"/>
</dbReference>
<keyword evidence="3" id="KW-1185">Reference proteome</keyword>
<organism evidence="2 3">
    <name type="scientific">Fimbriimonas ginsengisoli Gsoil 348</name>
    <dbReference type="NCBI Taxonomy" id="661478"/>
    <lineage>
        <taxon>Bacteria</taxon>
        <taxon>Bacillati</taxon>
        <taxon>Armatimonadota</taxon>
        <taxon>Fimbriimonadia</taxon>
        <taxon>Fimbriimonadales</taxon>
        <taxon>Fimbriimonadaceae</taxon>
        <taxon>Fimbriimonas</taxon>
    </lineage>
</organism>
<feature type="domain" description="Uncharacterized protein TP-0789" evidence="1">
    <location>
        <begin position="156"/>
        <end position="232"/>
    </location>
</feature>
<evidence type="ECO:0000259" key="1">
    <source>
        <dbReference type="Pfam" id="PF17131"/>
    </source>
</evidence>
<dbReference type="EMBL" id="CP007139">
    <property type="protein sequence ID" value="AIE88123.1"/>
    <property type="molecule type" value="Genomic_DNA"/>
</dbReference>
<dbReference type="KEGG" id="fgi:OP10G_4755"/>
<dbReference type="HOGENOM" id="CLU_1014513_0_0_0"/>
<evidence type="ECO:0000313" key="2">
    <source>
        <dbReference type="EMBL" id="AIE88123.1"/>
    </source>
</evidence>
<dbReference type="RefSeq" id="WP_025228013.1">
    <property type="nucleotide sequence ID" value="NZ_CP007139.1"/>
</dbReference>
<name>A0A068NX91_FIMGI</name>
<dbReference type="OrthoDB" id="9791094at2"/>